<evidence type="ECO:0000313" key="1">
    <source>
        <dbReference type="EMBL" id="AQT70074.1"/>
    </source>
</evidence>
<gene>
    <name evidence="1" type="ORF">STSP2_03276</name>
</gene>
<dbReference type="EMBL" id="CP019791">
    <property type="protein sequence ID" value="AQT70074.1"/>
    <property type="molecule type" value="Genomic_DNA"/>
</dbReference>
<evidence type="ECO:0000313" key="2">
    <source>
        <dbReference type="Proteomes" id="UP000189674"/>
    </source>
</evidence>
<reference evidence="2" key="1">
    <citation type="submission" date="2017-02" db="EMBL/GenBank/DDBJ databases">
        <title>Comparative genomics and description of representatives of a novel lineage of planctomycetes thriving in anoxic sediments.</title>
        <authorList>
            <person name="Spring S."/>
            <person name="Bunk B."/>
            <person name="Sproer C."/>
        </authorList>
    </citation>
    <scope>NUCLEOTIDE SEQUENCE [LARGE SCALE GENOMIC DNA]</scope>
    <source>
        <strain evidence="2">ST-NAGAB-D1</strain>
    </source>
</reference>
<dbReference type="STRING" id="1936003.STSP2_03276"/>
<dbReference type="Proteomes" id="UP000189674">
    <property type="component" value="Chromosome"/>
</dbReference>
<accession>A0A1U9NQR2</accession>
<proteinExistence type="predicted"/>
<dbReference type="KEGG" id="alus:STSP2_03276"/>
<name>A0A1U9NQR2_9BACT</name>
<dbReference type="AlphaFoldDB" id="A0A1U9NQR2"/>
<keyword evidence="2" id="KW-1185">Reference proteome</keyword>
<protein>
    <submittedName>
        <fullName evidence="1">Uncharacterized protein</fullName>
    </submittedName>
</protein>
<dbReference type="RefSeq" id="WP_146663695.1">
    <property type="nucleotide sequence ID" value="NZ_CP019791.1"/>
</dbReference>
<sequence>MEYDLETLLYIWQNKPRRYLINLRGCSREEKEWLKREVIRLSREGKSAKEIAAVYPMNIVTIQEWIHKAPPSLKMWKKRGRKPLRVINPTNHKRILKDVFLEIYNKQEEDVIFWSYSDIQRLVNEHISGHLEEYKKKKRISTLDRKFRYMPVAKELSRYHVKKVVSELLEPPSLAKIRHVFAQEYREPGGERIRYEPNSSIRWCYITGTYFRYFYERPNSRRGSNLNFWTIYSPRGDMRLASKKHSCDHILQALLSRGKNWIALINGTYIGPEVIAKYARTGKIYFLKPYRPK</sequence>
<organism evidence="1 2">
    <name type="scientific">Anaerohalosphaera lusitana</name>
    <dbReference type="NCBI Taxonomy" id="1936003"/>
    <lineage>
        <taxon>Bacteria</taxon>
        <taxon>Pseudomonadati</taxon>
        <taxon>Planctomycetota</taxon>
        <taxon>Phycisphaerae</taxon>
        <taxon>Sedimentisphaerales</taxon>
        <taxon>Anaerohalosphaeraceae</taxon>
        <taxon>Anaerohalosphaera</taxon>
    </lineage>
</organism>